<proteinExistence type="predicted"/>
<dbReference type="RefSeq" id="WP_208261628.1">
    <property type="nucleotide sequence ID" value="NZ_JAGEOJ010000021.1"/>
</dbReference>
<reference evidence="2" key="1">
    <citation type="submission" date="2021-03" db="EMBL/GenBank/DDBJ databases">
        <authorList>
            <person name="Kanchanasin P."/>
            <person name="Saeng-In P."/>
            <person name="Phongsopitanun W."/>
            <person name="Yuki M."/>
            <person name="Kudo T."/>
            <person name="Ohkuma M."/>
            <person name="Tanasupawat S."/>
        </authorList>
    </citation>
    <scope>NUCLEOTIDE SEQUENCE</scope>
    <source>
        <strain evidence="2">GKU 128</strain>
    </source>
</reference>
<keyword evidence="3" id="KW-1185">Reference proteome</keyword>
<organism evidence="2 3">
    <name type="scientific">Actinomadura barringtoniae</name>
    <dbReference type="NCBI Taxonomy" id="1427535"/>
    <lineage>
        <taxon>Bacteria</taxon>
        <taxon>Bacillati</taxon>
        <taxon>Actinomycetota</taxon>
        <taxon>Actinomycetes</taxon>
        <taxon>Streptosporangiales</taxon>
        <taxon>Thermomonosporaceae</taxon>
        <taxon>Actinomadura</taxon>
    </lineage>
</organism>
<accession>A0A939PJ56</accession>
<evidence type="ECO:0000259" key="1">
    <source>
        <dbReference type="Pfam" id="PF14417"/>
    </source>
</evidence>
<name>A0A939PJ56_9ACTN</name>
<dbReference type="SUPFAM" id="SSF52091">
    <property type="entry name" value="SpoIIaa-like"/>
    <property type="match status" value="1"/>
</dbReference>
<dbReference type="EMBL" id="JAGEOJ010000021">
    <property type="protein sequence ID" value="MBO2453615.1"/>
    <property type="molecule type" value="Genomic_DNA"/>
</dbReference>
<dbReference type="InterPro" id="IPR036513">
    <property type="entry name" value="STAS_dom_sf"/>
</dbReference>
<sequence>MRHHGTCAELVGIGPHDHIGWVYSGPDEFPALARDFLATGAAAGERLMYVAEDPNASRLEGMDHLIDSGVLTVASIAEVYGASGVVHAAHQRTVFLQALAEAQAEGYEAIRVAADNTPLLSNDERFRAWLRWEMVADQLMSKQPVIGLCAFDRERVDIDRLRNTATLHPLLSSSSPVPQFRLYSDEGELRAEGDLDTYAVQRITWALPHLPFDTGVIIDLAVTTFLSSAVMQALYKIAQTGIRVTIRGTAEATRALRQGISSHHPHLSFVVS</sequence>
<dbReference type="AlphaFoldDB" id="A0A939PJ56"/>
<dbReference type="Proteomes" id="UP000669179">
    <property type="component" value="Unassembled WGS sequence"/>
</dbReference>
<protein>
    <submittedName>
        <fullName evidence="2">MEDS domain-containing protein</fullName>
    </submittedName>
</protein>
<gene>
    <name evidence="2" type="ORF">J4573_41450</name>
</gene>
<evidence type="ECO:0000313" key="3">
    <source>
        <dbReference type="Proteomes" id="UP000669179"/>
    </source>
</evidence>
<evidence type="ECO:0000313" key="2">
    <source>
        <dbReference type="EMBL" id="MBO2453615.1"/>
    </source>
</evidence>
<dbReference type="InterPro" id="IPR025847">
    <property type="entry name" value="MEDS_domain"/>
</dbReference>
<comment type="caution">
    <text evidence="2">The sequence shown here is derived from an EMBL/GenBank/DDBJ whole genome shotgun (WGS) entry which is preliminary data.</text>
</comment>
<feature type="domain" description="MEDS" evidence="1">
    <location>
        <begin position="17"/>
        <end position="169"/>
    </location>
</feature>
<dbReference type="Pfam" id="PF14417">
    <property type="entry name" value="MEDS"/>
    <property type="match status" value="1"/>
</dbReference>